<evidence type="ECO:0000313" key="4">
    <source>
        <dbReference type="EMBL" id="SCZ96148.1"/>
    </source>
</evidence>
<dbReference type="Proteomes" id="UP000249723">
    <property type="component" value="Unassembled WGS sequence"/>
</dbReference>
<dbReference type="InterPro" id="IPR008978">
    <property type="entry name" value="HSP20-like_chaperone"/>
</dbReference>
<dbReference type="STRING" id="289078.A0A2X0KUV3"/>
<dbReference type="Gene3D" id="2.60.40.790">
    <property type="match status" value="1"/>
</dbReference>
<evidence type="ECO:0000259" key="3">
    <source>
        <dbReference type="PROSITE" id="PS51203"/>
    </source>
</evidence>
<evidence type="ECO:0000313" key="5">
    <source>
        <dbReference type="Proteomes" id="UP000249723"/>
    </source>
</evidence>
<dbReference type="EMBL" id="FMWP01000087">
    <property type="protein sequence ID" value="SCZ96148.1"/>
    <property type="molecule type" value="Genomic_DNA"/>
</dbReference>
<feature type="domain" description="CS" evidence="3">
    <location>
        <begin position="101"/>
        <end position="205"/>
    </location>
</feature>
<dbReference type="CDD" id="cd06465">
    <property type="entry name" value="p23_hB-ind1_like"/>
    <property type="match status" value="1"/>
</dbReference>
<reference evidence="5" key="1">
    <citation type="submission" date="2016-10" db="EMBL/GenBank/DDBJ databases">
        <authorList>
            <person name="Jeantristanb JTB J.-T."/>
            <person name="Ricardo R."/>
        </authorList>
    </citation>
    <scope>NUCLEOTIDE SEQUENCE [LARGE SCALE GENOMIC DNA]</scope>
</reference>
<name>A0A2X0KUV3_9BASI</name>
<gene>
    <name evidence="4" type="ORF">BZ3500_MVSOF-1268-A1-R1_CHR8-1G10036</name>
</gene>
<dbReference type="GO" id="GO:0051131">
    <property type="term" value="P:chaperone-mediated protein complex assembly"/>
    <property type="evidence" value="ECO:0007669"/>
    <property type="project" value="TreeGrafter"/>
</dbReference>
<dbReference type="InterPro" id="IPR007052">
    <property type="entry name" value="CS_dom"/>
</dbReference>
<dbReference type="GO" id="GO:0051879">
    <property type="term" value="F:Hsp90 protein binding"/>
    <property type="evidence" value="ECO:0007669"/>
    <property type="project" value="InterPro"/>
</dbReference>
<sequence>MTIWGALSRGGTGWGGHWCTQPVPTSNRAKKQKSCLNSPARGSSFGWHVSPAQHHVVNILPRGPVGPALKVSHHTYPRHLECLFCRRGPTTELDRTSAKESLPSAFSAVPTEHESEKNIVYLTIAVPELDPSYELSIEGQHIKFSGRSTPPKGTNTASAVAAKTFAFELELFAEVEELKRTLNGKNLSLVLRKKVAQEEFWPRLTKEKQKLNYLKTDFSKWVDEDEQDPAEEVEAADPMAGMGGMGGMGGGMGGAGGAPDFAGMMGGMGGMGGAGGEMDFEKMLAQMKAQGMGGLGGEEGGDDAAALDAPGEDSSDDDGPPPLEEA</sequence>
<dbReference type="OrthoDB" id="1564555at2759"/>
<dbReference type="PANTHER" id="PTHR22932:SF1">
    <property type="entry name" value="CO-CHAPERONE PROTEIN DAF-41"/>
    <property type="match status" value="1"/>
</dbReference>
<dbReference type="PROSITE" id="PS51203">
    <property type="entry name" value="CS"/>
    <property type="match status" value="1"/>
</dbReference>
<dbReference type="GO" id="GO:0005829">
    <property type="term" value="C:cytosol"/>
    <property type="evidence" value="ECO:0007669"/>
    <property type="project" value="TreeGrafter"/>
</dbReference>
<comment type="similarity">
    <text evidence="1">Belongs to the p23/wos2 family.</text>
</comment>
<keyword evidence="5" id="KW-1185">Reference proteome</keyword>
<protein>
    <submittedName>
        <fullName evidence="4">BZ3500_MvSof-1268-A1-R1_Chr8-1g10036 protein</fullName>
    </submittedName>
</protein>
<feature type="compositionally biased region" description="Acidic residues" evidence="2">
    <location>
        <begin position="310"/>
        <end position="326"/>
    </location>
</feature>
<dbReference type="GO" id="GO:0005634">
    <property type="term" value="C:nucleus"/>
    <property type="evidence" value="ECO:0007669"/>
    <property type="project" value="TreeGrafter"/>
</dbReference>
<evidence type="ECO:0000256" key="1">
    <source>
        <dbReference type="ARBA" id="ARBA00025733"/>
    </source>
</evidence>
<dbReference type="GO" id="GO:0006457">
    <property type="term" value="P:protein folding"/>
    <property type="evidence" value="ECO:0007669"/>
    <property type="project" value="TreeGrafter"/>
</dbReference>
<proteinExistence type="inferred from homology"/>
<organism evidence="4 5">
    <name type="scientific">Microbotryum saponariae</name>
    <dbReference type="NCBI Taxonomy" id="289078"/>
    <lineage>
        <taxon>Eukaryota</taxon>
        <taxon>Fungi</taxon>
        <taxon>Dikarya</taxon>
        <taxon>Basidiomycota</taxon>
        <taxon>Pucciniomycotina</taxon>
        <taxon>Microbotryomycetes</taxon>
        <taxon>Microbotryales</taxon>
        <taxon>Microbotryaceae</taxon>
        <taxon>Microbotryum</taxon>
    </lineage>
</organism>
<accession>A0A2X0KUV3</accession>
<evidence type="ECO:0000256" key="2">
    <source>
        <dbReference type="SAM" id="MobiDB-lite"/>
    </source>
</evidence>
<dbReference type="SUPFAM" id="SSF49764">
    <property type="entry name" value="HSP20-like chaperones"/>
    <property type="match status" value="1"/>
</dbReference>
<dbReference type="AlphaFoldDB" id="A0A2X0KUV3"/>
<dbReference type="GO" id="GO:0051087">
    <property type="term" value="F:protein-folding chaperone binding"/>
    <property type="evidence" value="ECO:0007669"/>
    <property type="project" value="TreeGrafter"/>
</dbReference>
<dbReference type="PANTHER" id="PTHR22932">
    <property type="entry name" value="TELOMERASE-BINDING PROTEIN P23 HSP90 CO-CHAPERONE"/>
    <property type="match status" value="1"/>
</dbReference>
<dbReference type="InterPro" id="IPR045250">
    <property type="entry name" value="p23-like"/>
</dbReference>
<feature type="region of interest" description="Disordered" evidence="2">
    <location>
        <begin position="289"/>
        <end position="326"/>
    </location>
</feature>